<dbReference type="Pfam" id="PF07228">
    <property type="entry name" value="SpoIIE"/>
    <property type="match status" value="1"/>
</dbReference>
<keyword evidence="2" id="KW-0812">Transmembrane</keyword>
<feature type="transmembrane region" description="Helical" evidence="2">
    <location>
        <begin position="199"/>
        <end position="219"/>
    </location>
</feature>
<proteinExistence type="predicted"/>
<dbReference type="PROSITE" id="PS51746">
    <property type="entry name" value="PPM_2"/>
    <property type="match status" value="1"/>
</dbReference>
<feature type="domain" description="PPM-type phosphatase" evidence="3">
    <location>
        <begin position="523"/>
        <end position="738"/>
    </location>
</feature>
<dbReference type="PANTHER" id="PTHR43156:SF2">
    <property type="entry name" value="STAGE II SPORULATION PROTEIN E"/>
    <property type="match status" value="1"/>
</dbReference>
<evidence type="ECO:0000313" key="4">
    <source>
        <dbReference type="EMBL" id="MBI5169545.1"/>
    </source>
</evidence>
<evidence type="ECO:0000256" key="2">
    <source>
        <dbReference type="SAM" id="Phobius"/>
    </source>
</evidence>
<organism evidence="4 5">
    <name type="scientific">Eiseniibacteriota bacterium</name>
    <dbReference type="NCBI Taxonomy" id="2212470"/>
    <lineage>
        <taxon>Bacteria</taxon>
        <taxon>Candidatus Eiseniibacteriota</taxon>
    </lineage>
</organism>
<feature type="transmembrane region" description="Helical" evidence="2">
    <location>
        <begin position="167"/>
        <end position="187"/>
    </location>
</feature>
<evidence type="ECO:0000259" key="3">
    <source>
        <dbReference type="PROSITE" id="PS51746"/>
    </source>
</evidence>
<sequence length="760" mass="82813">MWINATGLATGNLVLGGLVFLLGLVILRENPGQRLNRVVSLLLFFGGFGAVLSALSLLAPAGSAGATLPETAAYLWELFFPTAFLLASIFPEERAFTRRIELPGGLRTPSFMLLVFAPHVFHFLLMLLMSMWKPETDPVLSVPAAVRPLFGGFAVIARVWLGVHRSLFSLVDLGFGAGAIALLLGSWRTTQVPRIRAQIGAITVGLICCLALYASATSVPTLFGLKLSREWQSLLTTAALLLGSGSIAYAMVRFKFLDAKLIARRGILYALASAVLIGFYLLVVEKVNAYVSKAFGLDARVVEPVFLIMALTLFQPAIARLEESLDQMFLRDPGDYRNVLRALGRELQTTIDLDDLLTRAARTMTEALLLRSSYVLAVTPQGPVSRAGAGDPLDDAAMQQLASIAGRLEQGRAVFRLADPIDGLRRADRELLVHKLGGELMLPLRWRGETLGLVLLGEKLTRTEYTSEDETLLQGLASQMAVSLQNALLLRDRLQVARLEEELHLAHQIQRTFLRSEFPVMPRCEVHAINISSRQVGGDYYDVVPCEDGSFLVAIADVAGKGVPAALMSSMLQAALRTHSRSAEPVSTILRNINALVYRSTAVHQFATFFLARVDAAGRHLTFCNAGHNWPALVRSDGTTVFLERGGLLLGVLEDIQLEHERVDLQPGDVLVLFTDGISEAANRDGELFGEQRVAEIVRELDRPLDARTITARLLDEVEAHLGAEEAQDDRTLLVLRVHEGADDAAADVPAGEPVEARAD</sequence>
<feature type="transmembrane region" description="Helical" evidence="2">
    <location>
        <begin position="6"/>
        <end position="27"/>
    </location>
</feature>
<dbReference type="EMBL" id="JACRIW010000058">
    <property type="protein sequence ID" value="MBI5169545.1"/>
    <property type="molecule type" value="Genomic_DNA"/>
</dbReference>
<dbReference type="Proteomes" id="UP000696931">
    <property type="component" value="Unassembled WGS sequence"/>
</dbReference>
<dbReference type="InterPro" id="IPR029016">
    <property type="entry name" value="GAF-like_dom_sf"/>
</dbReference>
<dbReference type="Gene3D" id="3.60.40.10">
    <property type="entry name" value="PPM-type phosphatase domain"/>
    <property type="match status" value="1"/>
</dbReference>
<feature type="transmembrane region" description="Helical" evidence="2">
    <location>
        <begin position="266"/>
        <end position="284"/>
    </location>
</feature>
<gene>
    <name evidence="4" type="ORF">HZA61_08665</name>
</gene>
<dbReference type="AlphaFoldDB" id="A0A933SD78"/>
<dbReference type="PANTHER" id="PTHR43156">
    <property type="entry name" value="STAGE II SPORULATION PROTEIN E-RELATED"/>
    <property type="match status" value="1"/>
</dbReference>
<comment type="caution">
    <text evidence="4">The sequence shown here is derived from an EMBL/GenBank/DDBJ whole genome shotgun (WGS) entry which is preliminary data.</text>
</comment>
<feature type="transmembrane region" description="Helical" evidence="2">
    <location>
        <begin position="111"/>
        <end position="132"/>
    </location>
</feature>
<dbReference type="InterPro" id="IPR052016">
    <property type="entry name" value="Bact_Sigma-Reg"/>
</dbReference>
<feature type="transmembrane region" description="Helical" evidence="2">
    <location>
        <begin position="39"/>
        <end position="59"/>
    </location>
</feature>
<dbReference type="SUPFAM" id="SSF55781">
    <property type="entry name" value="GAF domain-like"/>
    <property type="match status" value="1"/>
</dbReference>
<keyword evidence="2" id="KW-0472">Membrane</keyword>
<keyword evidence="1" id="KW-0378">Hydrolase</keyword>
<dbReference type="InterPro" id="IPR003018">
    <property type="entry name" value="GAF"/>
</dbReference>
<dbReference type="InterPro" id="IPR001932">
    <property type="entry name" value="PPM-type_phosphatase-like_dom"/>
</dbReference>
<dbReference type="SMART" id="SM00065">
    <property type="entry name" value="GAF"/>
    <property type="match status" value="1"/>
</dbReference>
<dbReference type="SUPFAM" id="SSF81606">
    <property type="entry name" value="PP2C-like"/>
    <property type="match status" value="1"/>
</dbReference>
<accession>A0A933SD78</accession>
<evidence type="ECO:0000313" key="5">
    <source>
        <dbReference type="Proteomes" id="UP000696931"/>
    </source>
</evidence>
<feature type="transmembrane region" description="Helical" evidence="2">
    <location>
        <begin position="71"/>
        <end position="90"/>
    </location>
</feature>
<dbReference type="SMART" id="SM00331">
    <property type="entry name" value="PP2C_SIG"/>
    <property type="match status" value="1"/>
</dbReference>
<keyword evidence="2" id="KW-1133">Transmembrane helix</keyword>
<evidence type="ECO:0000256" key="1">
    <source>
        <dbReference type="ARBA" id="ARBA00022801"/>
    </source>
</evidence>
<name>A0A933SD78_UNCEI</name>
<dbReference type="Pfam" id="PF13185">
    <property type="entry name" value="GAF_2"/>
    <property type="match status" value="1"/>
</dbReference>
<feature type="transmembrane region" description="Helical" evidence="2">
    <location>
        <begin position="231"/>
        <end position="254"/>
    </location>
</feature>
<dbReference type="InterPro" id="IPR036457">
    <property type="entry name" value="PPM-type-like_dom_sf"/>
</dbReference>
<protein>
    <submittedName>
        <fullName evidence="4">SpoIIE family protein phosphatase</fullName>
    </submittedName>
</protein>
<reference evidence="4" key="1">
    <citation type="submission" date="2020-07" db="EMBL/GenBank/DDBJ databases">
        <title>Huge and variable diversity of episymbiotic CPR bacteria and DPANN archaea in groundwater ecosystems.</title>
        <authorList>
            <person name="He C.Y."/>
            <person name="Keren R."/>
            <person name="Whittaker M."/>
            <person name="Farag I.F."/>
            <person name="Doudna J."/>
            <person name="Cate J.H.D."/>
            <person name="Banfield J.F."/>
        </authorList>
    </citation>
    <scope>NUCLEOTIDE SEQUENCE</scope>
    <source>
        <strain evidence="4">NC_groundwater_1813_Pr3_B-0.1um_71_17</strain>
    </source>
</reference>
<dbReference type="Gene3D" id="3.30.450.40">
    <property type="match status" value="1"/>
</dbReference>
<dbReference type="GO" id="GO:0016791">
    <property type="term" value="F:phosphatase activity"/>
    <property type="evidence" value="ECO:0007669"/>
    <property type="project" value="TreeGrafter"/>
</dbReference>